<dbReference type="RefSeq" id="WP_167388206.1">
    <property type="nucleotide sequence ID" value="NZ_JBHEER010000010.1"/>
</dbReference>
<protein>
    <submittedName>
        <fullName evidence="1">Putative parallel beta-helix repeat-containing transcriptional regulator AraC</fullName>
    </submittedName>
</protein>
<gene>
    <name evidence="1" type="ORF">CEV33_3327</name>
</gene>
<proteinExistence type="predicted"/>
<evidence type="ECO:0000313" key="2">
    <source>
        <dbReference type="Proteomes" id="UP000216478"/>
    </source>
</evidence>
<accession>A0A256F0N7</accession>
<name>A0A256F0N7_9HYPH</name>
<dbReference type="EMBL" id="NNRL01000167">
    <property type="protein sequence ID" value="OYR08353.1"/>
    <property type="molecule type" value="Genomic_DNA"/>
</dbReference>
<keyword evidence="2" id="KW-1185">Reference proteome</keyword>
<dbReference type="AlphaFoldDB" id="A0A256F0N7"/>
<comment type="caution">
    <text evidence="1">The sequence shown here is derived from an EMBL/GenBank/DDBJ whole genome shotgun (WGS) entry which is preliminary data.</text>
</comment>
<reference evidence="1 2" key="1">
    <citation type="submission" date="2017-07" db="EMBL/GenBank/DDBJ databases">
        <title>Phylogenetic study on the rhizospheric bacterium Ochrobactrum sp. A44.</title>
        <authorList>
            <person name="Krzyzanowska D.M."/>
            <person name="Ossowicki A."/>
            <person name="Rajewska M."/>
            <person name="Maciag T."/>
            <person name="Kaczynski Z."/>
            <person name="Czerwicka M."/>
            <person name="Jafra S."/>
        </authorList>
    </citation>
    <scope>NUCLEOTIDE SEQUENCE [LARGE SCALE GENOMIC DNA]</scope>
    <source>
        <strain evidence="1 2">OgA9a</strain>
    </source>
</reference>
<organism evidence="1 2">
    <name type="scientific">Brucella grignonensis</name>
    <dbReference type="NCBI Taxonomy" id="94627"/>
    <lineage>
        <taxon>Bacteria</taxon>
        <taxon>Pseudomonadati</taxon>
        <taxon>Pseudomonadota</taxon>
        <taxon>Alphaproteobacteria</taxon>
        <taxon>Hyphomicrobiales</taxon>
        <taxon>Brucellaceae</taxon>
        <taxon>Brucella/Ochrobactrum group</taxon>
        <taxon>Brucella</taxon>
    </lineage>
</organism>
<sequence>MTVTSLCPRVSITKTLVGESGSVAGQAEPGERLTNTGGSAVSDYGVTDRYDVNTHFVSADNGGTDNGTAINWSNLTVPAQTGSTPGTLVLTAQLQVADPLPVGTTAVANVAYRSGDPEPVAGRRPINV</sequence>
<dbReference type="Proteomes" id="UP000216478">
    <property type="component" value="Unassembled WGS sequence"/>
</dbReference>
<evidence type="ECO:0000313" key="1">
    <source>
        <dbReference type="EMBL" id="OYR08353.1"/>
    </source>
</evidence>